<feature type="transmembrane region" description="Helical" evidence="1">
    <location>
        <begin position="12"/>
        <end position="33"/>
    </location>
</feature>
<dbReference type="PROSITE" id="PS51257">
    <property type="entry name" value="PROKAR_LIPOPROTEIN"/>
    <property type="match status" value="1"/>
</dbReference>
<organism evidence="2">
    <name type="scientific">Geobacter metallireducens</name>
    <dbReference type="NCBI Taxonomy" id="28232"/>
    <lineage>
        <taxon>Bacteria</taxon>
        <taxon>Pseudomonadati</taxon>
        <taxon>Thermodesulfobacteriota</taxon>
        <taxon>Desulfuromonadia</taxon>
        <taxon>Geobacterales</taxon>
        <taxon>Geobacteraceae</taxon>
        <taxon>Geobacter</taxon>
    </lineage>
</organism>
<keyword evidence="1" id="KW-0812">Transmembrane</keyword>
<evidence type="ECO:0008006" key="3">
    <source>
        <dbReference type="Google" id="ProtNLM"/>
    </source>
</evidence>
<gene>
    <name evidence="2" type="ORF">ENQ87_00405</name>
</gene>
<dbReference type="InterPro" id="IPR029058">
    <property type="entry name" value="AB_hydrolase_fold"/>
</dbReference>
<comment type="caution">
    <text evidence="2">The sequence shown here is derived from an EMBL/GenBank/DDBJ whole genome shotgun (WGS) entry which is preliminary data.</text>
</comment>
<dbReference type="EMBL" id="DSOV01000002">
    <property type="protein sequence ID" value="HEN40828.1"/>
    <property type="molecule type" value="Genomic_DNA"/>
</dbReference>
<evidence type="ECO:0000313" key="2">
    <source>
        <dbReference type="EMBL" id="HEN40828.1"/>
    </source>
</evidence>
<keyword evidence="1" id="KW-1133">Transmembrane helix</keyword>
<sequence length="509" mass="57632">MDGSRYGTGTSLLRVMAGMALFLMLSACTPALYPLKHGITIDSEGRPLVPTTSGFEPDTEFDRHSDEIATAAADHGRILIFVHGGLNMLHTSSRRIKELMDGYFSGHPSEHYPIFVNWDSGFVSTYFEHLTLVRQGKIEPVTGPLTAPFVFVEDTGRAAARAPIAWFRQYETDWKSTTFPNQPYTNGCPDDYAPGLHPEIQSQNALYCVLGKGAQTPGITLSLGSATGEGWYTPHMLGRFFSYWLTVPVKYALVPVIDGYGKPAWDNMVRRTRNMYRTPGEFDLRQTVMETMGDKESVEAAAREAVQREQTGALARLLRQLDRRLEGNTAHEITLIGHSMGTIVLNELLRSHDDYPNLRIRTVVYMAAACSIRDFQGAVIPFMQSERGKEARFFNLTLHPLNDAREADWRKLDLVPRGSLLEWIDNYLTTPDTPLDRTLGKWENIIQATHVIPPEVRSRVNLKAFGVGKTETDGPQRHGEFDDYEPWKGQTWRFWDPLFWKPGVFRWEK</sequence>
<name>A0A831XK10_GEOME</name>
<proteinExistence type="predicted"/>
<dbReference type="SUPFAM" id="SSF53474">
    <property type="entry name" value="alpha/beta-Hydrolases"/>
    <property type="match status" value="1"/>
</dbReference>
<accession>A0A831XK10</accession>
<keyword evidence="1" id="KW-0472">Membrane</keyword>
<evidence type="ECO:0000256" key="1">
    <source>
        <dbReference type="SAM" id="Phobius"/>
    </source>
</evidence>
<reference evidence="2" key="1">
    <citation type="journal article" date="2020" name="mSystems">
        <title>Genome- and Community-Level Interaction Insights into Carbon Utilization and Element Cycling Functions of Hydrothermarchaeota in Hydrothermal Sediment.</title>
        <authorList>
            <person name="Zhou Z."/>
            <person name="Liu Y."/>
            <person name="Xu W."/>
            <person name="Pan J."/>
            <person name="Luo Z.H."/>
            <person name="Li M."/>
        </authorList>
    </citation>
    <scope>NUCLEOTIDE SEQUENCE [LARGE SCALE GENOMIC DNA]</scope>
    <source>
        <strain evidence="2">SpSt-349</strain>
    </source>
</reference>
<dbReference type="AlphaFoldDB" id="A0A831XK10"/>
<protein>
    <recommendedName>
        <fullName evidence="3">Lipoprotein</fullName>
    </recommendedName>
</protein>
<dbReference type="Gene3D" id="3.40.50.1820">
    <property type="entry name" value="alpha/beta hydrolase"/>
    <property type="match status" value="1"/>
</dbReference>